<keyword evidence="4" id="KW-1185">Reference proteome</keyword>
<keyword evidence="2" id="KW-0732">Signal</keyword>
<proteinExistence type="predicted"/>
<protein>
    <submittedName>
        <fullName evidence="3">Uncharacterized protein</fullName>
    </submittedName>
</protein>
<feature type="signal peptide" evidence="2">
    <location>
        <begin position="1"/>
        <end position="25"/>
    </location>
</feature>
<accession>A0ABR1LHE4</accession>
<evidence type="ECO:0000313" key="4">
    <source>
        <dbReference type="Proteomes" id="UP001360953"/>
    </source>
</evidence>
<evidence type="ECO:0000313" key="3">
    <source>
        <dbReference type="EMBL" id="KAK7533147.1"/>
    </source>
</evidence>
<dbReference type="Proteomes" id="UP001360953">
    <property type="component" value="Unassembled WGS sequence"/>
</dbReference>
<comment type="caution">
    <text evidence="3">The sequence shown here is derived from an EMBL/GenBank/DDBJ whole genome shotgun (WGS) entry which is preliminary data.</text>
</comment>
<name>A0ABR1LHE4_9PEZI</name>
<sequence length="207" mass="23153">MAMCHDAGSAFVLALSTVCLRKCLPVTTSMYARLKGKQRKRKKARYKRWKMMQAGRDNVGNVTFSKENPPPDRCAGEGSLWLVTSKQSRLCVWCVHVNVLIVEPSSAATVVQTPSYQLVRRSVVTAVVERRELQVENPCAGYQIGKGKSKADARTLGRRPRGPLSQEKSTEANRDSTSVRLERQNVLYVSWTSFFGAGTIAVCRAWW</sequence>
<organism evidence="3 4">
    <name type="scientific">Phyllosticta citribraziliensis</name>
    <dbReference type="NCBI Taxonomy" id="989973"/>
    <lineage>
        <taxon>Eukaryota</taxon>
        <taxon>Fungi</taxon>
        <taxon>Dikarya</taxon>
        <taxon>Ascomycota</taxon>
        <taxon>Pezizomycotina</taxon>
        <taxon>Dothideomycetes</taxon>
        <taxon>Dothideomycetes incertae sedis</taxon>
        <taxon>Botryosphaeriales</taxon>
        <taxon>Phyllostictaceae</taxon>
        <taxon>Phyllosticta</taxon>
    </lineage>
</organism>
<evidence type="ECO:0000256" key="1">
    <source>
        <dbReference type="SAM" id="MobiDB-lite"/>
    </source>
</evidence>
<feature type="region of interest" description="Disordered" evidence="1">
    <location>
        <begin position="145"/>
        <end position="177"/>
    </location>
</feature>
<feature type="chain" id="PRO_5046498304" evidence="2">
    <location>
        <begin position="26"/>
        <end position="207"/>
    </location>
</feature>
<reference evidence="3 4" key="1">
    <citation type="submission" date="2024-04" db="EMBL/GenBank/DDBJ databases">
        <title>Phyllosticta paracitricarpa is synonymous to the EU quarantine fungus P. citricarpa based on phylogenomic analyses.</title>
        <authorList>
            <consortium name="Lawrence Berkeley National Laboratory"/>
            <person name="Van ingen-buijs V.A."/>
            <person name="Van westerhoven A.C."/>
            <person name="Haridas S."/>
            <person name="Skiadas P."/>
            <person name="Martin F."/>
            <person name="Groenewald J.Z."/>
            <person name="Crous P.W."/>
            <person name="Seidl M.F."/>
        </authorList>
    </citation>
    <scope>NUCLEOTIDE SEQUENCE [LARGE SCALE GENOMIC DNA]</scope>
    <source>
        <strain evidence="3 4">CPC 17464</strain>
    </source>
</reference>
<gene>
    <name evidence="3" type="ORF">J3D65DRAFT_71466</name>
</gene>
<dbReference type="GeneID" id="92037018"/>
<dbReference type="RefSeq" id="XP_066652540.1">
    <property type="nucleotide sequence ID" value="XM_066804112.1"/>
</dbReference>
<evidence type="ECO:0000256" key="2">
    <source>
        <dbReference type="SAM" id="SignalP"/>
    </source>
</evidence>
<dbReference type="EMBL" id="JBBPEH010000010">
    <property type="protein sequence ID" value="KAK7533147.1"/>
    <property type="molecule type" value="Genomic_DNA"/>
</dbReference>